<dbReference type="Proteomes" id="UP001274896">
    <property type="component" value="Unassembled WGS sequence"/>
</dbReference>
<dbReference type="AlphaFoldDB" id="A0AAE0PZC6"/>
<dbReference type="GO" id="GO:0047751">
    <property type="term" value="F:3-oxo-5-alpha-steroid 4-dehydrogenase (NADP+) activity"/>
    <property type="evidence" value="ECO:0007669"/>
    <property type="project" value="UniProtKB-EC"/>
</dbReference>
<dbReference type="FunFam" id="1.20.120.1630:FF:000002">
    <property type="entry name" value="Steroid 5 alpha-reductase 1"/>
    <property type="match status" value="1"/>
</dbReference>
<comment type="subcellular location">
    <subcellularLocation>
        <location evidence="1">Microsome membrane</location>
        <topology evidence="1">Multi-pass membrane protein</topology>
    </subcellularLocation>
</comment>
<dbReference type="GO" id="GO:0007548">
    <property type="term" value="P:sex differentiation"/>
    <property type="evidence" value="ECO:0007669"/>
    <property type="project" value="UniProtKB-KW"/>
</dbReference>
<feature type="transmembrane region" description="Helical" evidence="11">
    <location>
        <begin position="211"/>
        <end position="228"/>
    </location>
</feature>
<feature type="domain" description="3-oxo-5-alpha-steroid 4-dehydrogenase C-terminal" evidence="12">
    <location>
        <begin position="171"/>
        <end position="319"/>
    </location>
</feature>
<dbReference type="GO" id="GO:0006702">
    <property type="term" value="P:androgen biosynthetic process"/>
    <property type="evidence" value="ECO:0007669"/>
    <property type="project" value="UniProtKB-ARBA"/>
</dbReference>
<dbReference type="Gene3D" id="1.20.120.1630">
    <property type="match status" value="1"/>
</dbReference>
<protein>
    <recommendedName>
        <fullName evidence="3">3-oxo-5alpha-steroid 4-dehydrogenase (NADP(+))</fullName>
        <ecNumber evidence="3">1.3.1.22</ecNumber>
    </recommendedName>
</protein>
<reference evidence="13" key="1">
    <citation type="submission" date="2023-06" db="EMBL/GenBank/DDBJ databases">
        <title>Male Hemibagrus guttatus genome.</title>
        <authorList>
            <person name="Bian C."/>
        </authorList>
    </citation>
    <scope>NUCLEOTIDE SEQUENCE</scope>
    <source>
        <strain evidence="13">Male_cb2023</strain>
        <tissue evidence="13">Muscle</tissue>
    </source>
</reference>
<dbReference type="EC" id="1.3.1.22" evidence="3"/>
<keyword evidence="7" id="KW-0560">Oxidoreductase</keyword>
<evidence type="ECO:0000313" key="13">
    <source>
        <dbReference type="EMBL" id="KAK3510882.1"/>
    </source>
</evidence>
<evidence type="ECO:0000256" key="1">
    <source>
        <dbReference type="ARBA" id="ARBA00004154"/>
    </source>
</evidence>
<keyword evidence="4 11" id="KW-0812">Transmembrane</keyword>
<keyword evidence="14" id="KW-1185">Reference proteome</keyword>
<keyword evidence="5" id="KW-0726">Sexual differentiation</keyword>
<keyword evidence="6 11" id="KW-1133">Transmembrane helix</keyword>
<comment type="catalytic activity">
    <reaction evidence="9">
        <text>5alpha-pregnane-3,20-dione + NADP(+) = progesterone + NADPH + H(+)</text>
        <dbReference type="Rhea" id="RHEA:21952"/>
        <dbReference type="ChEBI" id="CHEBI:15378"/>
        <dbReference type="ChEBI" id="CHEBI:17026"/>
        <dbReference type="ChEBI" id="CHEBI:28952"/>
        <dbReference type="ChEBI" id="CHEBI:57783"/>
        <dbReference type="ChEBI" id="CHEBI:58349"/>
        <dbReference type="EC" id="1.3.1.22"/>
    </reaction>
    <physiologicalReaction direction="right-to-left" evidence="9">
        <dbReference type="Rhea" id="RHEA:21954"/>
    </physiologicalReaction>
</comment>
<evidence type="ECO:0000256" key="6">
    <source>
        <dbReference type="ARBA" id="ARBA00022989"/>
    </source>
</evidence>
<keyword evidence="8 11" id="KW-0472">Membrane</keyword>
<evidence type="ECO:0000256" key="10">
    <source>
        <dbReference type="ARBA" id="ARBA00049397"/>
    </source>
</evidence>
<evidence type="ECO:0000256" key="5">
    <source>
        <dbReference type="ARBA" id="ARBA00022928"/>
    </source>
</evidence>
<feature type="transmembrane region" description="Helical" evidence="11">
    <location>
        <begin position="172"/>
        <end position="190"/>
    </location>
</feature>
<dbReference type="InterPro" id="IPR039357">
    <property type="entry name" value="SRD5A/TECR"/>
</dbReference>
<dbReference type="PROSITE" id="PS50244">
    <property type="entry name" value="S5A_REDUCTASE"/>
    <property type="match status" value="1"/>
</dbReference>
<comment type="caution">
    <text evidence="13">The sequence shown here is derived from an EMBL/GenBank/DDBJ whole genome shotgun (WGS) entry which is preliminary data.</text>
</comment>
<accession>A0AAE0PZC6</accession>
<evidence type="ECO:0000256" key="4">
    <source>
        <dbReference type="ARBA" id="ARBA00022692"/>
    </source>
</evidence>
<feature type="transmembrane region" description="Helical" evidence="11">
    <location>
        <begin position="41"/>
        <end position="58"/>
    </location>
</feature>
<evidence type="ECO:0000256" key="9">
    <source>
        <dbReference type="ARBA" id="ARBA00048292"/>
    </source>
</evidence>
<keyword evidence="5" id="KW-0221">Differentiation</keyword>
<organism evidence="13 14">
    <name type="scientific">Hemibagrus guttatus</name>
    <dbReference type="NCBI Taxonomy" id="175788"/>
    <lineage>
        <taxon>Eukaryota</taxon>
        <taxon>Metazoa</taxon>
        <taxon>Chordata</taxon>
        <taxon>Craniata</taxon>
        <taxon>Vertebrata</taxon>
        <taxon>Euteleostomi</taxon>
        <taxon>Actinopterygii</taxon>
        <taxon>Neopterygii</taxon>
        <taxon>Teleostei</taxon>
        <taxon>Ostariophysi</taxon>
        <taxon>Siluriformes</taxon>
        <taxon>Bagridae</taxon>
        <taxon>Hemibagrus</taxon>
    </lineage>
</organism>
<evidence type="ECO:0000256" key="7">
    <source>
        <dbReference type="ARBA" id="ARBA00023002"/>
    </source>
</evidence>
<evidence type="ECO:0000259" key="12">
    <source>
        <dbReference type="Pfam" id="PF02544"/>
    </source>
</evidence>
<sequence length="319" mass="36960">MLVEFFFPYLQPETENGRTQIRARFIVRQAGHVIMQCLERSVYFVSWSLIVGGVLYFLRQVKAHTQYGRYVETSSPGMMVPAKVAWFTQELPSVLIPVLLLLTTDTLPGLGRGFLLWTFCLHYFQRNAVLEAFSQTSPHTLEREKKRELSEYGLLIRRLTFIYSLLNKGRPFPLFIMVSAFVFCSLNGFLQGHYMLHCARYDDAWHTDARFIGGLLLFFSGMAINIHSDHILRNLRKPGEINYKIPEGGMFEWVSGANFFGEILEWCGYPAATWSLPSFAFAFFTICSIGPRAYHHHRFYLEKFESYPKSRKAVIPFIL</sequence>
<proteinExistence type="inferred from homology"/>
<evidence type="ECO:0000256" key="2">
    <source>
        <dbReference type="ARBA" id="ARBA00007742"/>
    </source>
</evidence>
<dbReference type="PANTHER" id="PTHR10556">
    <property type="entry name" value="3-OXO-5-ALPHA-STEROID 4-DEHYDROGENASE"/>
    <property type="match status" value="1"/>
</dbReference>
<dbReference type="Pfam" id="PF02544">
    <property type="entry name" value="Steroid_dh"/>
    <property type="match status" value="1"/>
</dbReference>
<dbReference type="InterPro" id="IPR001104">
    <property type="entry name" value="3-oxo-5_a-steroid_4-DH_C"/>
</dbReference>
<evidence type="ECO:0000256" key="11">
    <source>
        <dbReference type="SAM" id="Phobius"/>
    </source>
</evidence>
<gene>
    <name evidence="13" type="ORF">QTP70_022843</name>
</gene>
<dbReference type="EMBL" id="JAUCMX010000025">
    <property type="protein sequence ID" value="KAK3510882.1"/>
    <property type="molecule type" value="Genomic_DNA"/>
</dbReference>
<comment type="catalytic activity">
    <reaction evidence="10">
        <text>17beta-hydroxy-5alpha-androstan-3-one + NADP(+) = testosterone + NADPH + H(+)</text>
        <dbReference type="Rhea" id="RHEA:50820"/>
        <dbReference type="ChEBI" id="CHEBI:15378"/>
        <dbReference type="ChEBI" id="CHEBI:16330"/>
        <dbReference type="ChEBI" id="CHEBI:17347"/>
        <dbReference type="ChEBI" id="CHEBI:57783"/>
        <dbReference type="ChEBI" id="CHEBI:58349"/>
        <dbReference type="EC" id="1.3.1.22"/>
    </reaction>
    <physiologicalReaction direction="right-to-left" evidence="10">
        <dbReference type="Rhea" id="RHEA:50822"/>
    </physiologicalReaction>
</comment>
<evidence type="ECO:0000256" key="8">
    <source>
        <dbReference type="ARBA" id="ARBA00023136"/>
    </source>
</evidence>
<evidence type="ECO:0000313" key="14">
    <source>
        <dbReference type="Proteomes" id="UP001274896"/>
    </source>
</evidence>
<comment type="similarity">
    <text evidence="2">Belongs to the steroid 5-alpha reductase family.</text>
</comment>
<name>A0AAE0PZC6_9TELE</name>
<evidence type="ECO:0000256" key="3">
    <source>
        <dbReference type="ARBA" id="ARBA00012049"/>
    </source>
</evidence>
<dbReference type="PANTHER" id="PTHR10556:SF37">
    <property type="entry name" value="3-OXO-5-ALPHA-STEROID 4-DEHYDROGENASE 2"/>
    <property type="match status" value="1"/>
</dbReference>